<dbReference type="SUPFAM" id="SSF52172">
    <property type="entry name" value="CheY-like"/>
    <property type="match status" value="1"/>
</dbReference>
<keyword evidence="4" id="KW-0238">DNA-binding</keyword>
<feature type="domain" description="Response regulatory" evidence="7">
    <location>
        <begin position="4"/>
        <end position="120"/>
    </location>
</feature>
<dbReference type="SMART" id="SM00448">
    <property type="entry name" value="REC"/>
    <property type="match status" value="1"/>
</dbReference>
<evidence type="ECO:0000256" key="4">
    <source>
        <dbReference type="ARBA" id="ARBA00023125"/>
    </source>
</evidence>
<keyword evidence="2" id="KW-0902">Two-component regulatory system</keyword>
<evidence type="ECO:0000313" key="8">
    <source>
        <dbReference type="EMBL" id="MEJ8572611.1"/>
    </source>
</evidence>
<dbReference type="PROSITE" id="PS50110">
    <property type="entry name" value="RESPONSE_REGULATORY"/>
    <property type="match status" value="1"/>
</dbReference>
<keyword evidence="1 6" id="KW-0597">Phosphoprotein</keyword>
<dbReference type="InterPro" id="IPR001789">
    <property type="entry name" value="Sig_transdc_resp-reg_receiver"/>
</dbReference>
<feature type="modified residue" description="4-aspartylphosphate" evidence="6">
    <location>
        <position position="53"/>
    </location>
</feature>
<dbReference type="PANTHER" id="PTHR44591:SF3">
    <property type="entry name" value="RESPONSE REGULATORY DOMAIN-CONTAINING PROTEIN"/>
    <property type="match status" value="1"/>
</dbReference>
<evidence type="ECO:0000256" key="5">
    <source>
        <dbReference type="ARBA" id="ARBA00023163"/>
    </source>
</evidence>
<dbReference type="PANTHER" id="PTHR44591">
    <property type="entry name" value="STRESS RESPONSE REGULATOR PROTEIN 1"/>
    <property type="match status" value="1"/>
</dbReference>
<dbReference type="Pfam" id="PF00072">
    <property type="entry name" value="Response_reg"/>
    <property type="match status" value="1"/>
</dbReference>
<dbReference type="GO" id="GO:0000160">
    <property type="term" value="P:phosphorelay signal transduction system"/>
    <property type="evidence" value="ECO:0007669"/>
    <property type="project" value="UniProtKB-KW"/>
</dbReference>
<dbReference type="Gene3D" id="3.40.50.2300">
    <property type="match status" value="1"/>
</dbReference>
<dbReference type="AlphaFoldDB" id="A0AAW9RS57"/>
<evidence type="ECO:0000313" key="9">
    <source>
        <dbReference type="Proteomes" id="UP001378188"/>
    </source>
</evidence>
<dbReference type="InterPro" id="IPR011006">
    <property type="entry name" value="CheY-like_superfamily"/>
</dbReference>
<name>A0AAW9RS57_9HYPH</name>
<gene>
    <name evidence="8" type="ORF">V3328_14065</name>
</gene>
<dbReference type="EMBL" id="JAZHOF010000005">
    <property type="protein sequence ID" value="MEJ8572611.1"/>
    <property type="molecule type" value="Genomic_DNA"/>
</dbReference>
<organism evidence="8 9">
    <name type="scientific">Microbaculum marinum</name>
    <dbReference type="NCBI Taxonomy" id="1764581"/>
    <lineage>
        <taxon>Bacteria</taxon>
        <taxon>Pseudomonadati</taxon>
        <taxon>Pseudomonadota</taxon>
        <taxon>Alphaproteobacteria</taxon>
        <taxon>Hyphomicrobiales</taxon>
        <taxon>Tepidamorphaceae</taxon>
        <taxon>Microbaculum</taxon>
    </lineage>
</organism>
<evidence type="ECO:0000256" key="2">
    <source>
        <dbReference type="ARBA" id="ARBA00023012"/>
    </source>
</evidence>
<dbReference type="RefSeq" id="WP_340330308.1">
    <property type="nucleotide sequence ID" value="NZ_JAZHOF010000005.1"/>
</dbReference>
<evidence type="ECO:0000259" key="7">
    <source>
        <dbReference type="PROSITE" id="PS50110"/>
    </source>
</evidence>
<dbReference type="InterPro" id="IPR050595">
    <property type="entry name" value="Bact_response_regulator"/>
</dbReference>
<dbReference type="Proteomes" id="UP001378188">
    <property type="component" value="Unassembled WGS sequence"/>
</dbReference>
<evidence type="ECO:0000256" key="1">
    <source>
        <dbReference type="ARBA" id="ARBA00022553"/>
    </source>
</evidence>
<comment type="caution">
    <text evidence="8">The sequence shown here is derived from an EMBL/GenBank/DDBJ whole genome shotgun (WGS) entry which is preliminary data.</text>
</comment>
<dbReference type="GO" id="GO:0003677">
    <property type="term" value="F:DNA binding"/>
    <property type="evidence" value="ECO:0007669"/>
    <property type="project" value="UniProtKB-KW"/>
</dbReference>
<keyword evidence="9" id="KW-1185">Reference proteome</keyword>
<evidence type="ECO:0000256" key="3">
    <source>
        <dbReference type="ARBA" id="ARBA00023015"/>
    </source>
</evidence>
<dbReference type="FunFam" id="3.40.50.2300:FF:000001">
    <property type="entry name" value="DNA-binding response regulator PhoB"/>
    <property type="match status" value="1"/>
</dbReference>
<sequence length="121" mass="13595">MSRHVLIVEDEENIVESLTFLLKREQFEVTSVLDGARAIETLQSGRPDLMILDVMLPGADGFDVLRTIRSRPELENLPVVMLTARMQQQDRRLAEEIGVNAFITKPFSNAEVVSVVKSLLS</sequence>
<proteinExistence type="predicted"/>
<keyword evidence="3" id="KW-0805">Transcription regulation</keyword>
<reference evidence="8 9" key="1">
    <citation type="submission" date="2024-02" db="EMBL/GenBank/DDBJ databases">
        <title>Genome analysis and characterization of Microbaculum marinisediminis sp. nov., isolated from marine sediment.</title>
        <authorList>
            <person name="Du Z.-J."/>
            <person name="Ye Y.-Q."/>
            <person name="Zhang Z.-R."/>
            <person name="Yuan S.-M."/>
            <person name="Zhang X.-Y."/>
        </authorList>
    </citation>
    <scope>NUCLEOTIDE SEQUENCE [LARGE SCALE GENOMIC DNA]</scope>
    <source>
        <strain evidence="8 9">SDUM1044001</strain>
    </source>
</reference>
<keyword evidence="5" id="KW-0804">Transcription</keyword>
<accession>A0AAW9RS57</accession>
<protein>
    <submittedName>
        <fullName evidence="8">Response regulator</fullName>
    </submittedName>
</protein>
<evidence type="ECO:0000256" key="6">
    <source>
        <dbReference type="PROSITE-ProRule" id="PRU00169"/>
    </source>
</evidence>